<evidence type="ECO:0000313" key="1">
    <source>
        <dbReference type="EMBL" id="CAL4097208.1"/>
    </source>
</evidence>
<name>A0AAV2QUD1_MEGNR</name>
<proteinExistence type="predicted"/>
<gene>
    <name evidence="1" type="ORF">MNOR_LOCUS15933</name>
</gene>
<comment type="caution">
    <text evidence="1">The sequence shown here is derived from an EMBL/GenBank/DDBJ whole genome shotgun (WGS) entry which is preliminary data.</text>
</comment>
<dbReference type="AlphaFoldDB" id="A0AAV2QUD1"/>
<organism evidence="1 2">
    <name type="scientific">Meganyctiphanes norvegica</name>
    <name type="common">Northern krill</name>
    <name type="synonym">Thysanopoda norvegica</name>
    <dbReference type="NCBI Taxonomy" id="48144"/>
    <lineage>
        <taxon>Eukaryota</taxon>
        <taxon>Metazoa</taxon>
        <taxon>Ecdysozoa</taxon>
        <taxon>Arthropoda</taxon>
        <taxon>Crustacea</taxon>
        <taxon>Multicrustacea</taxon>
        <taxon>Malacostraca</taxon>
        <taxon>Eumalacostraca</taxon>
        <taxon>Eucarida</taxon>
        <taxon>Euphausiacea</taxon>
        <taxon>Euphausiidae</taxon>
        <taxon>Meganyctiphanes</taxon>
    </lineage>
</organism>
<accession>A0AAV2QUD1</accession>
<sequence>MDNHSKLLKNHLLELLNPVTTPEKALQSLSSCLSPTTYTSSDDEPVVIFLAYMRFLIARLPGASVDGIWEHILRKTINYSRNFTITEKLALDDFVREEFTLCSPKLCIKLIPIETYQVFPWLYKALGNHQRCPNPYIRLELFRLIRLFSDDDLGDMAIEERLSITFMQTICEIQPHHLYPSGNEDDLVFSVFDFDCIINACSRDGKLQQMISSDLIKQLSKSNNVIINSYETKFLTQCLQIIGIYAVITGSRSNPTNQNREIQLCFKLLRHSIGLLVNCRHHLPCMSDWKQFCYIFAHPPFNRYAVEAVHDITVAITNNKDSNKVDQMLQLRDIIAKALNVCTKTFNLPKLLTSRQVDGLSFIHRQSFVLSGLALNRDNSIKTRKDPYSEYGYYIWH</sequence>
<evidence type="ECO:0000313" key="2">
    <source>
        <dbReference type="Proteomes" id="UP001497623"/>
    </source>
</evidence>
<dbReference type="EMBL" id="CAXKWB010010206">
    <property type="protein sequence ID" value="CAL4097208.1"/>
    <property type="molecule type" value="Genomic_DNA"/>
</dbReference>
<dbReference type="Proteomes" id="UP001497623">
    <property type="component" value="Unassembled WGS sequence"/>
</dbReference>
<reference evidence="1 2" key="1">
    <citation type="submission" date="2024-05" db="EMBL/GenBank/DDBJ databases">
        <authorList>
            <person name="Wallberg A."/>
        </authorList>
    </citation>
    <scope>NUCLEOTIDE SEQUENCE [LARGE SCALE GENOMIC DNA]</scope>
</reference>
<keyword evidence="2" id="KW-1185">Reference proteome</keyword>
<protein>
    <submittedName>
        <fullName evidence="1">Uncharacterized protein</fullName>
    </submittedName>
</protein>